<gene>
    <name evidence="1" type="ORF">RS030_111792</name>
</gene>
<reference evidence="1 2" key="1">
    <citation type="submission" date="2023-10" db="EMBL/GenBank/DDBJ databases">
        <title>Comparative genomics analysis reveals potential genetic determinants of host preference in Cryptosporidium xiaoi.</title>
        <authorList>
            <person name="Xiao L."/>
            <person name="Li J."/>
        </authorList>
    </citation>
    <scope>NUCLEOTIDE SEQUENCE [LARGE SCALE GENOMIC DNA]</scope>
    <source>
        <strain evidence="1 2">52996</strain>
    </source>
</reference>
<proteinExistence type="predicted"/>
<dbReference type="AlphaFoldDB" id="A0AAV9Y266"/>
<accession>A0AAV9Y266</accession>
<comment type="caution">
    <text evidence="1">The sequence shown here is derived from an EMBL/GenBank/DDBJ whole genome shotgun (WGS) entry which is preliminary data.</text>
</comment>
<keyword evidence="2" id="KW-1185">Reference proteome</keyword>
<dbReference type="Proteomes" id="UP001311799">
    <property type="component" value="Unassembled WGS sequence"/>
</dbReference>
<evidence type="ECO:0000313" key="1">
    <source>
        <dbReference type="EMBL" id="KAK6591041.1"/>
    </source>
</evidence>
<name>A0AAV9Y266_9CRYT</name>
<organism evidence="1 2">
    <name type="scientific">Cryptosporidium xiaoi</name>
    <dbReference type="NCBI Taxonomy" id="659607"/>
    <lineage>
        <taxon>Eukaryota</taxon>
        <taxon>Sar</taxon>
        <taxon>Alveolata</taxon>
        <taxon>Apicomplexa</taxon>
        <taxon>Conoidasida</taxon>
        <taxon>Coccidia</taxon>
        <taxon>Eucoccidiorida</taxon>
        <taxon>Eimeriorina</taxon>
        <taxon>Cryptosporidiidae</taxon>
        <taxon>Cryptosporidium</taxon>
    </lineage>
</organism>
<dbReference type="EMBL" id="JAWDEY010000002">
    <property type="protein sequence ID" value="KAK6591041.1"/>
    <property type="molecule type" value="Genomic_DNA"/>
</dbReference>
<protein>
    <submittedName>
        <fullName evidence="1">Uncharacterized protein</fullName>
    </submittedName>
</protein>
<sequence>MSQFWRYNNTVSSNSFASDSISSESSENHQSFIEYFTSLLDAFEKKNGLSSFFPKELLMDTITVRKRNKNSVKKTYGIRKAEHQKKQTNEEEIILLENNGTKDDIDLFSDDESEIDFEYINPGIDDDYDELEDNIKDQDVI</sequence>
<evidence type="ECO:0000313" key="2">
    <source>
        <dbReference type="Proteomes" id="UP001311799"/>
    </source>
</evidence>